<accession>A0A8J5XCN5</accession>
<sequence length="314" mass="34748">MRFAIASVIAQNAYTTLLLAWVHSVAHTLQRMPHAQADIVFVHCQTDVPTLRTIAACVMARYPDSMTEYEQVLYMDADTLLLRPIDQLLGEMVEPMRTGHVGCVRVEPREPYNSGVVLLRPSARIFESMRQALDRIAEIGGFVLSDQDFFSSFFAGCLTLMNSTYNFADVKRGRPVRADVHILHFQGHHAENKPVDYRAGGTLRYTRSAPEWPVFAVFETHFAPLYECYSDAAARGGIAPLFPPKPVSYTRGRPNHNHGGGNIDGPSRRVVRHFNSGACTAQTLGARAARVLPRPGAARRNATLSLTKLGAARS</sequence>
<dbReference type="Gene3D" id="3.90.550.10">
    <property type="entry name" value="Spore Coat Polysaccharide Biosynthesis Protein SpsA, Chain A"/>
    <property type="match status" value="1"/>
</dbReference>
<dbReference type="AlphaFoldDB" id="A0A8J5XCN5"/>
<dbReference type="InterPro" id="IPR050587">
    <property type="entry name" value="GNT1/Glycosyltrans_8"/>
</dbReference>
<reference evidence="1" key="1">
    <citation type="submission" date="2021-05" db="EMBL/GenBank/DDBJ databases">
        <title>The genome of the haptophyte Pavlova lutheri (Diacronema luteri, Pavlovales) - a model for lipid biosynthesis in eukaryotic algae.</title>
        <authorList>
            <person name="Hulatt C.J."/>
            <person name="Posewitz M.C."/>
        </authorList>
    </citation>
    <scope>NUCLEOTIDE SEQUENCE</scope>
    <source>
        <strain evidence="1">NIVA-4/92</strain>
    </source>
</reference>
<protein>
    <recommendedName>
        <fullName evidence="3">Hexosyltransferase</fullName>
    </recommendedName>
</protein>
<dbReference type="OrthoDB" id="2014201at2759"/>
<evidence type="ECO:0000313" key="1">
    <source>
        <dbReference type="EMBL" id="KAG8464178.1"/>
    </source>
</evidence>
<evidence type="ECO:0000313" key="2">
    <source>
        <dbReference type="Proteomes" id="UP000751190"/>
    </source>
</evidence>
<proteinExistence type="predicted"/>
<evidence type="ECO:0008006" key="3">
    <source>
        <dbReference type="Google" id="ProtNLM"/>
    </source>
</evidence>
<dbReference type="InterPro" id="IPR029044">
    <property type="entry name" value="Nucleotide-diphossugar_trans"/>
</dbReference>
<gene>
    <name evidence="1" type="ORF">KFE25_003241</name>
</gene>
<comment type="caution">
    <text evidence="1">The sequence shown here is derived from an EMBL/GenBank/DDBJ whole genome shotgun (WGS) entry which is preliminary data.</text>
</comment>
<dbReference type="Proteomes" id="UP000751190">
    <property type="component" value="Unassembled WGS sequence"/>
</dbReference>
<name>A0A8J5XCN5_DIALT</name>
<dbReference type="SUPFAM" id="SSF53448">
    <property type="entry name" value="Nucleotide-diphospho-sugar transferases"/>
    <property type="match status" value="1"/>
</dbReference>
<keyword evidence="2" id="KW-1185">Reference proteome</keyword>
<organism evidence="1 2">
    <name type="scientific">Diacronema lutheri</name>
    <name type="common">Unicellular marine alga</name>
    <name type="synonym">Monochrysis lutheri</name>
    <dbReference type="NCBI Taxonomy" id="2081491"/>
    <lineage>
        <taxon>Eukaryota</taxon>
        <taxon>Haptista</taxon>
        <taxon>Haptophyta</taxon>
        <taxon>Pavlovophyceae</taxon>
        <taxon>Pavlovales</taxon>
        <taxon>Pavlovaceae</taxon>
        <taxon>Diacronema</taxon>
    </lineage>
</organism>
<dbReference type="EMBL" id="JAGTXO010000013">
    <property type="protein sequence ID" value="KAG8464178.1"/>
    <property type="molecule type" value="Genomic_DNA"/>
</dbReference>
<dbReference type="PANTHER" id="PTHR11183">
    <property type="entry name" value="GLYCOGENIN SUBFAMILY MEMBER"/>
    <property type="match status" value="1"/>
</dbReference>